<proteinExistence type="predicted"/>
<sequence>MIVAFADYNLQQEGLKGPALTCTVQPQDIIRTTVLTKFHEELLTSFYSSHINSPTLVAIFFEPIQDIIKPNGLTKFHKFLLQPYKETCSTPWRPYIIGTNFLTKFHEDVASRVFTRQMLMPHNAQNTTDKWRLQKLTMSTLR</sequence>
<evidence type="ECO:0000313" key="1">
    <source>
        <dbReference type="EMBL" id="KAH3871817.1"/>
    </source>
</evidence>
<reference evidence="1" key="1">
    <citation type="journal article" date="2019" name="bioRxiv">
        <title>The Genome of the Zebra Mussel, Dreissena polymorpha: A Resource for Invasive Species Research.</title>
        <authorList>
            <person name="McCartney M.A."/>
            <person name="Auch B."/>
            <person name="Kono T."/>
            <person name="Mallez S."/>
            <person name="Zhang Y."/>
            <person name="Obille A."/>
            <person name="Becker A."/>
            <person name="Abrahante J.E."/>
            <person name="Garbe J."/>
            <person name="Badalamenti J.P."/>
            <person name="Herman A."/>
            <person name="Mangelson H."/>
            <person name="Liachko I."/>
            <person name="Sullivan S."/>
            <person name="Sone E.D."/>
            <person name="Koren S."/>
            <person name="Silverstein K.A.T."/>
            <person name="Beckman K.B."/>
            <person name="Gohl D.M."/>
        </authorList>
    </citation>
    <scope>NUCLEOTIDE SEQUENCE</scope>
    <source>
        <strain evidence="1">Duluth1</strain>
        <tissue evidence="1">Whole animal</tissue>
    </source>
</reference>
<gene>
    <name evidence="1" type="ORF">DPMN_035032</name>
</gene>
<dbReference type="AlphaFoldDB" id="A0A9D4RMI6"/>
<organism evidence="1 2">
    <name type="scientific">Dreissena polymorpha</name>
    <name type="common">Zebra mussel</name>
    <name type="synonym">Mytilus polymorpha</name>
    <dbReference type="NCBI Taxonomy" id="45954"/>
    <lineage>
        <taxon>Eukaryota</taxon>
        <taxon>Metazoa</taxon>
        <taxon>Spiralia</taxon>
        <taxon>Lophotrochozoa</taxon>
        <taxon>Mollusca</taxon>
        <taxon>Bivalvia</taxon>
        <taxon>Autobranchia</taxon>
        <taxon>Heteroconchia</taxon>
        <taxon>Euheterodonta</taxon>
        <taxon>Imparidentia</taxon>
        <taxon>Neoheterodontei</taxon>
        <taxon>Myida</taxon>
        <taxon>Dreissenoidea</taxon>
        <taxon>Dreissenidae</taxon>
        <taxon>Dreissena</taxon>
    </lineage>
</organism>
<comment type="caution">
    <text evidence="1">The sequence shown here is derived from an EMBL/GenBank/DDBJ whole genome shotgun (WGS) entry which is preliminary data.</text>
</comment>
<dbReference type="Proteomes" id="UP000828390">
    <property type="component" value="Unassembled WGS sequence"/>
</dbReference>
<protein>
    <submittedName>
        <fullName evidence="1">Uncharacterized protein</fullName>
    </submittedName>
</protein>
<keyword evidence="2" id="KW-1185">Reference proteome</keyword>
<dbReference type="EMBL" id="JAIWYP010000002">
    <property type="protein sequence ID" value="KAH3871817.1"/>
    <property type="molecule type" value="Genomic_DNA"/>
</dbReference>
<name>A0A9D4RMI6_DREPO</name>
<accession>A0A9D4RMI6</accession>
<evidence type="ECO:0000313" key="2">
    <source>
        <dbReference type="Proteomes" id="UP000828390"/>
    </source>
</evidence>
<reference evidence="1" key="2">
    <citation type="submission" date="2020-11" db="EMBL/GenBank/DDBJ databases">
        <authorList>
            <person name="McCartney M.A."/>
            <person name="Auch B."/>
            <person name="Kono T."/>
            <person name="Mallez S."/>
            <person name="Becker A."/>
            <person name="Gohl D.M."/>
            <person name="Silverstein K.A.T."/>
            <person name="Koren S."/>
            <person name="Bechman K.B."/>
            <person name="Herman A."/>
            <person name="Abrahante J.E."/>
            <person name="Garbe J."/>
        </authorList>
    </citation>
    <scope>NUCLEOTIDE SEQUENCE</scope>
    <source>
        <strain evidence="1">Duluth1</strain>
        <tissue evidence="1">Whole animal</tissue>
    </source>
</reference>